<dbReference type="PANTHER" id="PTHR40448:SF1">
    <property type="entry name" value="TWO-COMPONENT SENSOR HISTIDINE KINASE"/>
    <property type="match status" value="1"/>
</dbReference>
<dbReference type="AlphaFoldDB" id="A0AB74TSU2"/>
<keyword evidence="1" id="KW-1133">Transmembrane helix</keyword>
<gene>
    <name evidence="4" type="ORF">VUQ06_08915</name>
    <name evidence="3" type="ORF">VUQ08_00780</name>
</gene>
<feature type="domain" description="Sensor histidine kinase NatK-like C-terminal" evidence="2">
    <location>
        <begin position="328"/>
        <end position="430"/>
    </location>
</feature>
<proteinExistence type="predicted"/>
<feature type="transmembrane region" description="Helical" evidence="1">
    <location>
        <begin position="87"/>
        <end position="107"/>
    </location>
</feature>
<reference evidence="4" key="1">
    <citation type="submission" date="2023-12" db="EMBL/GenBank/DDBJ databases">
        <title>Dolosigranulum savutii sp. nov. isolated from human upper respiratory samples collected in Botswana.</title>
        <authorList>
            <person name="Kelly M.S."/>
        </authorList>
    </citation>
    <scope>NUCLEOTIDE SEQUENCE</scope>
    <source>
        <strain evidence="4">MSK294</strain>
        <strain evidence="3">MSK433</strain>
    </source>
</reference>
<dbReference type="InterPro" id="IPR032834">
    <property type="entry name" value="NatK-like_C"/>
</dbReference>
<protein>
    <submittedName>
        <fullName evidence="4">GHKL domain-containing protein</fullName>
    </submittedName>
</protein>
<feature type="transmembrane region" description="Helical" evidence="1">
    <location>
        <begin position="155"/>
        <end position="173"/>
    </location>
</feature>
<dbReference type="InterPro" id="IPR036890">
    <property type="entry name" value="HATPase_C_sf"/>
</dbReference>
<evidence type="ECO:0000313" key="3">
    <source>
        <dbReference type="EMBL" id="XBC46180.1"/>
    </source>
</evidence>
<feature type="transmembrane region" description="Helical" evidence="1">
    <location>
        <begin position="33"/>
        <end position="50"/>
    </location>
</feature>
<dbReference type="Gene3D" id="3.30.565.10">
    <property type="entry name" value="Histidine kinase-like ATPase, C-terminal domain"/>
    <property type="match status" value="1"/>
</dbReference>
<accession>A0AB74TSU2</accession>
<dbReference type="PANTHER" id="PTHR40448">
    <property type="entry name" value="TWO-COMPONENT SENSOR HISTIDINE KINASE"/>
    <property type="match status" value="1"/>
</dbReference>
<dbReference type="EMBL" id="CP142435">
    <property type="protein sequence ID" value="XBC49589.1"/>
    <property type="molecule type" value="Genomic_DNA"/>
</dbReference>
<dbReference type="KEGG" id="dst:VUQ06_08915"/>
<keyword evidence="1" id="KW-0812">Transmembrane</keyword>
<dbReference type="SUPFAM" id="SSF55874">
    <property type="entry name" value="ATPase domain of HSP90 chaperone/DNA topoisomerase II/histidine kinase"/>
    <property type="match status" value="1"/>
</dbReference>
<name>A0AB74TSU2_9LACT</name>
<evidence type="ECO:0000313" key="4">
    <source>
        <dbReference type="EMBL" id="XBC49589.1"/>
    </source>
</evidence>
<feature type="transmembrane region" description="Helical" evidence="1">
    <location>
        <begin position="56"/>
        <end position="75"/>
    </location>
</feature>
<evidence type="ECO:0000256" key="1">
    <source>
        <dbReference type="SAM" id="Phobius"/>
    </source>
</evidence>
<feature type="transmembrane region" description="Helical" evidence="1">
    <location>
        <begin position="179"/>
        <end position="205"/>
    </location>
</feature>
<keyword evidence="1" id="KW-0472">Membrane</keyword>
<sequence length="436" mass="51471">MFTETIIVLIEYIFKVITIFIFSIWLIKPNTNCVKLILGSLFLPIFWYIIIVFEQYFYSSTLGELLFVFFLYYFYSEEGDNAKINQLFSFILINAWISFLLAVPFNLFLGQEWYGSLLVAICLQIIAITVSIYIVYKIRKYITIVSEDKDNEKKITMLIVVMNLITILYFMYIKYTGQYHSLLILTTFFLVVFFLFMGGLCFYLIQFIKSKQEIRFINKQLQSTKEYNKIIENNQLKLRQFKHDYKNILTSLNGLVASEQYDQLEIKLNQLTQYSKQELKNEKSMYNELINVEHELLKSILTVKLIEMDNEQLNFQFSCPKKITTIGMHSFDLIRVVGILIDNAREYAMDYKGSEIEVIVNRGDDYIDIIIANIYFENHASIDRFKKKGYTTKLGHKGLGLTKVEEINHQYDNVLVNYHIDDYFSVEITILDREGD</sequence>
<dbReference type="Pfam" id="PF14501">
    <property type="entry name" value="HATPase_c_5"/>
    <property type="match status" value="1"/>
</dbReference>
<dbReference type="EMBL" id="CP142433">
    <property type="protein sequence ID" value="XBC46180.1"/>
    <property type="molecule type" value="Genomic_DNA"/>
</dbReference>
<dbReference type="GO" id="GO:0042802">
    <property type="term" value="F:identical protein binding"/>
    <property type="evidence" value="ECO:0007669"/>
    <property type="project" value="TreeGrafter"/>
</dbReference>
<organism evidence="4">
    <name type="scientific">Dolosigranulum savutiense</name>
    <dbReference type="NCBI Taxonomy" id="3110288"/>
    <lineage>
        <taxon>Bacteria</taxon>
        <taxon>Bacillati</taxon>
        <taxon>Bacillota</taxon>
        <taxon>Bacilli</taxon>
        <taxon>Lactobacillales</taxon>
        <taxon>Carnobacteriaceae</taxon>
        <taxon>Dolosigranulum</taxon>
    </lineage>
</organism>
<feature type="transmembrane region" description="Helical" evidence="1">
    <location>
        <begin position="6"/>
        <end position="26"/>
    </location>
</feature>
<evidence type="ECO:0000259" key="2">
    <source>
        <dbReference type="Pfam" id="PF14501"/>
    </source>
</evidence>
<feature type="transmembrane region" description="Helical" evidence="1">
    <location>
        <begin position="113"/>
        <end position="135"/>
    </location>
</feature>
<dbReference type="RefSeq" id="WP_347300518.1">
    <property type="nucleotide sequence ID" value="NZ_CP142433.1"/>
</dbReference>